<dbReference type="InterPro" id="IPR001765">
    <property type="entry name" value="Carbonic_anhydrase"/>
</dbReference>
<dbReference type="OrthoDB" id="9792260at2"/>
<gene>
    <name evidence="7" type="ORF">SAMN02745885_00078</name>
</gene>
<dbReference type="PANTHER" id="PTHR43175">
    <property type="entry name" value="CARBONIC ANHYDRASE"/>
    <property type="match status" value="1"/>
</dbReference>
<feature type="binding site" evidence="6">
    <location>
        <position position="97"/>
    </location>
    <ligand>
        <name>Zn(2+)</name>
        <dbReference type="ChEBI" id="CHEBI:29105"/>
    </ligand>
</feature>
<evidence type="ECO:0000256" key="5">
    <source>
        <dbReference type="ARBA" id="ARBA00048348"/>
    </source>
</evidence>
<comment type="cofactor">
    <cofactor evidence="6">
        <name>Zn(2+)</name>
        <dbReference type="ChEBI" id="CHEBI:29105"/>
    </cofactor>
    <text evidence="6">Binds 1 zinc ion per subunit.</text>
</comment>
<dbReference type="InterPro" id="IPR036874">
    <property type="entry name" value="Carbonic_anhydrase_sf"/>
</dbReference>
<dbReference type="GO" id="GO:0004089">
    <property type="term" value="F:carbonate dehydratase activity"/>
    <property type="evidence" value="ECO:0007669"/>
    <property type="project" value="UniProtKB-EC"/>
</dbReference>
<feature type="binding site" evidence="6">
    <location>
        <position position="94"/>
    </location>
    <ligand>
        <name>Zn(2+)</name>
        <dbReference type="ChEBI" id="CHEBI:29105"/>
    </ligand>
</feature>
<sequence>MLLREILEANREFVQRWEQEREARQAGKLPAKKLAIFSCMDTRLVEMLEPALGLKRGEAKVIKNAGTILTEDVVRSLAVAIYLLGVEEVVVIAHLDCGMAKPDADRMRQAMLARGVKPEDLEGVDLAAWLQGFGEDYHGHVREVVAGLRNHPLLPKDIPYHGLLFCPDTGHLELVVDGYKE</sequence>
<evidence type="ECO:0000256" key="2">
    <source>
        <dbReference type="ARBA" id="ARBA00012925"/>
    </source>
</evidence>
<evidence type="ECO:0000313" key="7">
    <source>
        <dbReference type="EMBL" id="SJZ50864.1"/>
    </source>
</evidence>
<comment type="catalytic activity">
    <reaction evidence="5">
        <text>hydrogencarbonate + H(+) = CO2 + H2O</text>
        <dbReference type="Rhea" id="RHEA:10748"/>
        <dbReference type="ChEBI" id="CHEBI:15377"/>
        <dbReference type="ChEBI" id="CHEBI:15378"/>
        <dbReference type="ChEBI" id="CHEBI:16526"/>
        <dbReference type="ChEBI" id="CHEBI:17544"/>
        <dbReference type="EC" id="4.2.1.1"/>
    </reaction>
</comment>
<keyword evidence="3 6" id="KW-0479">Metal-binding</keyword>
<dbReference type="PANTHER" id="PTHR43175:SF3">
    <property type="entry name" value="CARBON DISULFIDE HYDROLASE"/>
    <property type="match status" value="1"/>
</dbReference>
<dbReference type="Gene3D" id="3.40.1050.10">
    <property type="entry name" value="Carbonic anhydrase"/>
    <property type="match status" value="1"/>
</dbReference>
<dbReference type="EMBL" id="FUXM01000001">
    <property type="protein sequence ID" value="SJZ50864.1"/>
    <property type="molecule type" value="Genomic_DNA"/>
</dbReference>
<evidence type="ECO:0000313" key="8">
    <source>
        <dbReference type="Proteomes" id="UP000189933"/>
    </source>
</evidence>
<evidence type="ECO:0000256" key="6">
    <source>
        <dbReference type="PIRSR" id="PIRSR601765-1"/>
    </source>
</evidence>
<dbReference type="CDD" id="cd03379">
    <property type="entry name" value="beta_CA_cladeD"/>
    <property type="match status" value="1"/>
</dbReference>
<reference evidence="8" key="1">
    <citation type="submission" date="2017-02" db="EMBL/GenBank/DDBJ databases">
        <authorList>
            <person name="Varghese N."/>
            <person name="Submissions S."/>
        </authorList>
    </citation>
    <scope>NUCLEOTIDE SEQUENCE [LARGE SCALE GENOMIC DNA]</scope>
    <source>
        <strain evidence="8">DSM 16521</strain>
    </source>
</reference>
<dbReference type="Pfam" id="PF00484">
    <property type="entry name" value="Pro_CA"/>
    <property type="match status" value="1"/>
</dbReference>
<dbReference type="RefSeq" id="WP_078664233.1">
    <property type="nucleotide sequence ID" value="NZ_FUXM01000001.1"/>
</dbReference>
<name>A0A1T4L852_9FIRM</name>
<dbReference type="GO" id="GO:0008270">
    <property type="term" value="F:zinc ion binding"/>
    <property type="evidence" value="ECO:0007669"/>
    <property type="project" value="InterPro"/>
</dbReference>
<dbReference type="SMART" id="SM00947">
    <property type="entry name" value="Pro_CA"/>
    <property type="match status" value="1"/>
</dbReference>
<evidence type="ECO:0000256" key="4">
    <source>
        <dbReference type="ARBA" id="ARBA00022833"/>
    </source>
</evidence>
<feature type="binding site" evidence="6">
    <location>
        <position position="39"/>
    </location>
    <ligand>
        <name>Zn(2+)</name>
        <dbReference type="ChEBI" id="CHEBI:29105"/>
    </ligand>
</feature>
<accession>A0A1T4L852</accession>
<proteinExistence type="inferred from homology"/>
<dbReference type="Proteomes" id="UP000189933">
    <property type="component" value="Unassembled WGS sequence"/>
</dbReference>
<dbReference type="SUPFAM" id="SSF53056">
    <property type="entry name" value="beta-carbonic anhydrase, cab"/>
    <property type="match status" value="1"/>
</dbReference>
<organism evidence="7 8">
    <name type="scientific">Carboxydocella sporoproducens DSM 16521</name>
    <dbReference type="NCBI Taxonomy" id="1121270"/>
    <lineage>
        <taxon>Bacteria</taxon>
        <taxon>Bacillati</taxon>
        <taxon>Bacillota</taxon>
        <taxon>Clostridia</taxon>
        <taxon>Eubacteriales</taxon>
        <taxon>Clostridiales Family XVI. Incertae Sedis</taxon>
        <taxon>Carboxydocella</taxon>
    </lineage>
</organism>
<evidence type="ECO:0000256" key="1">
    <source>
        <dbReference type="ARBA" id="ARBA00006217"/>
    </source>
</evidence>
<dbReference type="AlphaFoldDB" id="A0A1T4L852"/>
<keyword evidence="8" id="KW-1185">Reference proteome</keyword>
<comment type="similarity">
    <text evidence="1">Belongs to the beta-class carbonic anhydrase family.</text>
</comment>
<keyword evidence="4 6" id="KW-0862">Zinc</keyword>
<feature type="binding site" evidence="6">
    <location>
        <position position="41"/>
    </location>
    <ligand>
        <name>Zn(2+)</name>
        <dbReference type="ChEBI" id="CHEBI:29105"/>
    </ligand>
</feature>
<protein>
    <recommendedName>
        <fullName evidence="2">carbonic anhydrase</fullName>
        <ecNumber evidence="2">4.2.1.1</ecNumber>
    </recommendedName>
</protein>
<evidence type="ECO:0000256" key="3">
    <source>
        <dbReference type="ARBA" id="ARBA00022723"/>
    </source>
</evidence>
<dbReference type="EC" id="4.2.1.1" evidence="2"/>